<dbReference type="EMBL" id="GBXM01005717">
    <property type="protein sequence ID" value="JAI02861.1"/>
    <property type="molecule type" value="Transcribed_RNA"/>
</dbReference>
<sequence>MTQKEYNYKHFKWAFCAYRVCLPYADPLSFVSHIHCEFLSVKDTPTLKRKQPSV</sequence>
<evidence type="ECO:0000313" key="1">
    <source>
        <dbReference type="EMBL" id="JAI02861.1"/>
    </source>
</evidence>
<protein>
    <submittedName>
        <fullName evidence="1">Uncharacterized protein</fullName>
    </submittedName>
</protein>
<reference evidence="1" key="1">
    <citation type="submission" date="2014-11" db="EMBL/GenBank/DDBJ databases">
        <authorList>
            <person name="Amaro Gonzalez C."/>
        </authorList>
    </citation>
    <scope>NUCLEOTIDE SEQUENCE</scope>
</reference>
<organism evidence="1">
    <name type="scientific">Anguilla anguilla</name>
    <name type="common">European freshwater eel</name>
    <name type="synonym">Muraena anguilla</name>
    <dbReference type="NCBI Taxonomy" id="7936"/>
    <lineage>
        <taxon>Eukaryota</taxon>
        <taxon>Metazoa</taxon>
        <taxon>Chordata</taxon>
        <taxon>Craniata</taxon>
        <taxon>Vertebrata</taxon>
        <taxon>Euteleostomi</taxon>
        <taxon>Actinopterygii</taxon>
        <taxon>Neopterygii</taxon>
        <taxon>Teleostei</taxon>
        <taxon>Anguilliformes</taxon>
        <taxon>Anguillidae</taxon>
        <taxon>Anguilla</taxon>
    </lineage>
</organism>
<proteinExistence type="predicted"/>
<name>A0A0E9XM07_ANGAN</name>
<reference evidence="1" key="2">
    <citation type="journal article" date="2015" name="Fish Shellfish Immunol.">
        <title>Early steps in the European eel (Anguilla anguilla)-Vibrio vulnificus interaction in the gills: Role of the RtxA13 toxin.</title>
        <authorList>
            <person name="Callol A."/>
            <person name="Pajuelo D."/>
            <person name="Ebbesson L."/>
            <person name="Teles M."/>
            <person name="MacKenzie S."/>
            <person name="Amaro C."/>
        </authorList>
    </citation>
    <scope>NUCLEOTIDE SEQUENCE</scope>
</reference>
<accession>A0A0E9XM07</accession>
<dbReference type="AlphaFoldDB" id="A0A0E9XM07"/>